<protein>
    <recommendedName>
        <fullName evidence="3">isochorismate synthase</fullName>
        <ecNumber evidence="3">5.4.4.2</ecNumber>
    </recommendedName>
    <alternativeName>
        <fullName evidence="5">Isochorismate mutase</fullName>
    </alternativeName>
</protein>
<comment type="caution">
    <text evidence="7">The sequence shown here is derived from an EMBL/GenBank/DDBJ whole genome shotgun (WGS) entry which is preliminary data.</text>
</comment>
<dbReference type="PANTHER" id="PTHR42839:SF2">
    <property type="entry name" value="ISOCHORISMATE SYNTHASE ENTC"/>
    <property type="match status" value="1"/>
</dbReference>
<dbReference type="SUPFAM" id="SSF56322">
    <property type="entry name" value="ADC synthase"/>
    <property type="match status" value="1"/>
</dbReference>
<dbReference type="Proteomes" id="UP000264036">
    <property type="component" value="Unassembled WGS sequence"/>
</dbReference>
<dbReference type="Pfam" id="PF00425">
    <property type="entry name" value="Chorismate_bind"/>
    <property type="match status" value="1"/>
</dbReference>
<evidence type="ECO:0000256" key="3">
    <source>
        <dbReference type="ARBA" id="ARBA00012824"/>
    </source>
</evidence>
<dbReference type="InterPro" id="IPR005801">
    <property type="entry name" value="ADC_synthase"/>
</dbReference>
<keyword evidence="4" id="KW-0413">Isomerase</keyword>
<feature type="domain" description="Chorismate-utilising enzyme C-terminal" evidence="6">
    <location>
        <begin position="133"/>
        <end position="395"/>
    </location>
</feature>
<dbReference type="GO" id="GO:0008909">
    <property type="term" value="F:isochorismate synthase activity"/>
    <property type="evidence" value="ECO:0007669"/>
    <property type="project" value="UniProtKB-EC"/>
</dbReference>
<dbReference type="InterPro" id="IPR004561">
    <property type="entry name" value="IsoChor_synthase"/>
</dbReference>
<sequence>MSREPDISAAANTNDEIASNGSVGQWLINDFRIGDFFFASPQRQWRASRHDVAAVAYQPANAETVNALFDKARKHGVAEPVMFGLVPFDVSRRASLAIASHVDSASIPAEQVKRSEASGRPQIAAQKPVPEPEYYGDMVRKALGLMSEDGLRKIVLARTMEVTLDRPLDYSRLLPDLLSRNALGYTFAIPVWEDDDQTVPAGMMVGASPELLVRRVGDTIHVNPLAGSIGRNQDPSKDQLLRDGLAMSEKDLREHSYVVNDIVRILQEHCVDLDIPEGPSVIGTDTLWHLSTYITGRLRNPAMSALELACALHPTPAICGYPTATAFSHLAQLEPFDRSYFAGLVGWQQADGDGEWALSLRCALHTGEDKLRLFAGAGIVTGSDPNHEIVETATKMETFMRAIR</sequence>
<organism evidence="7 8">
    <name type="scientific">Advenella kashmirensis</name>
    <dbReference type="NCBI Taxonomy" id="310575"/>
    <lineage>
        <taxon>Bacteria</taxon>
        <taxon>Pseudomonadati</taxon>
        <taxon>Pseudomonadota</taxon>
        <taxon>Betaproteobacteria</taxon>
        <taxon>Burkholderiales</taxon>
        <taxon>Alcaligenaceae</taxon>
    </lineage>
</organism>
<dbReference type="EMBL" id="DOEK01000035">
    <property type="protein sequence ID" value="HBP31055.1"/>
    <property type="molecule type" value="Genomic_DNA"/>
</dbReference>
<evidence type="ECO:0000256" key="2">
    <source>
        <dbReference type="ARBA" id="ARBA00005297"/>
    </source>
</evidence>
<evidence type="ECO:0000313" key="8">
    <source>
        <dbReference type="Proteomes" id="UP000264036"/>
    </source>
</evidence>
<evidence type="ECO:0000256" key="5">
    <source>
        <dbReference type="ARBA" id="ARBA00041564"/>
    </source>
</evidence>
<proteinExistence type="inferred from homology"/>
<gene>
    <name evidence="7" type="ORF">DD666_16795</name>
</gene>
<comment type="similarity">
    <text evidence="2">Belongs to the isochorismate synthase family.</text>
</comment>
<dbReference type="EC" id="5.4.4.2" evidence="3"/>
<accession>A0A356LKJ9</accession>
<dbReference type="AlphaFoldDB" id="A0A356LKJ9"/>
<dbReference type="NCBIfam" id="TIGR00543">
    <property type="entry name" value="isochor_syn"/>
    <property type="match status" value="1"/>
</dbReference>
<evidence type="ECO:0000256" key="1">
    <source>
        <dbReference type="ARBA" id="ARBA00000799"/>
    </source>
</evidence>
<evidence type="ECO:0000259" key="6">
    <source>
        <dbReference type="Pfam" id="PF00425"/>
    </source>
</evidence>
<evidence type="ECO:0000256" key="4">
    <source>
        <dbReference type="ARBA" id="ARBA00023235"/>
    </source>
</evidence>
<reference evidence="7 8" key="1">
    <citation type="journal article" date="2018" name="Nat. Biotechnol.">
        <title>A standardized bacterial taxonomy based on genome phylogeny substantially revises the tree of life.</title>
        <authorList>
            <person name="Parks D.H."/>
            <person name="Chuvochina M."/>
            <person name="Waite D.W."/>
            <person name="Rinke C."/>
            <person name="Skarshewski A."/>
            <person name="Chaumeil P.A."/>
            <person name="Hugenholtz P."/>
        </authorList>
    </citation>
    <scope>NUCLEOTIDE SEQUENCE [LARGE SCALE GENOMIC DNA]</scope>
    <source>
        <strain evidence="7">UBA10707</strain>
    </source>
</reference>
<evidence type="ECO:0000313" key="7">
    <source>
        <dbReference type="EMBL" id="HBP31055.1"/>
    </source>
</evidence>
<comment type="catalytic activity">
    <reaction evidence="1">
        <text>chorismate = isochorismate</text>
        <dbReference type="Rhea" id="RHEA:18985"/>
        <dbReference type="ChEBI" id="CHEBI:29748"/>
        <dbReference type="ChEBI" id="CHEBI:29780"/>
        <dbReference type="EC" id="5.4.4.2"/>
    </reaction>
</comment>
<dbReference type="GO" id="GO:0009697">
    <property type="term" value="P:salicylic acid biosynthetic process"/>
    <property type="evidence" value="ECO:0007669"/>
    <property type="project" value="TreeGrafter"/>
</dbReference>
<name>A0A356LKJ9_9BURK</name>
<dbReference type="Gene3D" id="3.60.120.10">
    <property type="entry name" value="Anthranilate synthase"/>
    <property type="match status" value="1"/>
</dbReference>
<dbReference type="InterPro" id="IPR015890">
    <property type="entry name" value="Chorismate_C"/>
</dbReference>
<dbReference type="PANTHER" id="PTHR42839">
    <property type="entry name" value="ISOCHORISMATE SYNTHASE ENTC"/>
    <property type="match status" value="1"/>
</dbReference>